<proteinExistence type="predicted"/>
<evidence type="ECO:0000256" key="1">
    <source>
        <dbReference type="SAM" id="SignalP"/>
    </source>
</evidence>
<dbReference type="RefSeq" id="XP_060419755.1">
    <property type="nucleotide sequence ID" value="XM_060556637.1"/>
</dbReference>
<dbReference type="AlphaFoldDB" id="A0AAD8QAI8"/>
<protein>
    <recommendedName>
        <fullName evidence="4">Secreted protein</fullName>
    </recommendedName>
</protein>
<keyword evidence="3" id="KW-1185">Reference proteome</keyword>
<feature type="chain" id="PRO_5042125150" description="Secreted protein" evidence="1">
    <location>
        <begin position="19"/>
        <end position="107"/>
    </location>
</feature>
<comment type="caution">
    <text evidence="2">The sequence shown here is derived from an EMBL/GenBank/DDBJ whole genome shotgun (WGS) entry which is preliminary data.</text>
</comment>
<dbReference type="EMBL" id="JAHLJV010000003">
    <property type="protein sequence ID" value="KAK1599093.1"/>
    <property type="molecule type" value="Genomic_DNA"/>
</dbReference>
<evidence type="ECO:0008006" key="4">
    <source>
        <dbReference type="Google" id="ProtNLM"/>
    </source>
</evidence>
<sequence length="107" mass="11888">MNVCALLGLRIWVTMAAAAFVRYVGNTRTISHSDAVQHRALGHQRDCGPRSGFGVQILPRRHPRTQGARMASRCPLHNGAGCGWLIAGSRGRIFGQFRCIRFRCTRL</sequence>
<dbReference type="GeneID" id="85440877"/>
<keyword evidence="1" id="KW-0732">Signal</keyword>
<gene>
    <name evidence="2" type="ORF">LY79DRAFT_536942</name>
</gene>
<organism evidence="2 3">
    <name type="scientific">Colletotrichum navitas</name>
    <dbReference type="NCBI Taxonomy" id="681940"/>
    <lineage>
        <taxon>Eukaryota</taxon>
        <taxon>Fungi</taxon>
        <taxon>Dikarya</taxon>
        <taxon>Ascomycota</taxon>
        <taxon>Pezizomycotina</taxon>
        <taxon>Sordariomycetes</taxon>
        <taxon>Hypocreomycetidae</taxon>
        <taxon>Glomerellales</taxon>
        <taxon>Glomerellaceae</taxon>
        <taxon>Colletotrichum</taxon>
        <taxon>Colletotrichum graminicola species complex</taxon>
    </lineage>
</organism>
<evidence type="ECO:0000313" key="3">
    <source>
        <dbReference type="Proteomes" id="UP001230504"/>
    </source>
</evidence>
<dbReference type="Proteomes" id="UP001230504">
    <property type="component" value="Unassembled WGS sequence"/>
</dbReference>
<evidence type="ECO:0000313" key="2">
    <source>
        <dbReference type="EMBL" id="KAK1599093.1"/>
    </source>
</evidence>
<name>A0AAD8QAI8_9PEZI</name>
<reference evidence="2" key="1">
    <citation type="submission" date="2021-06" db="EMBL/GenBank/DDBJ databases">
        <title>Comparative genomics, transcriptomics and evolutionary studies reveal genomic signatures of adaptation to plant cell wall in hemibiotrophic fungi.</title>
        <authorList>
            <consortium name="DOE Joint Genome Institute"/>
            <person name="Baroncelli R."/>
            <person name="Diaz J.F."/>
            <person name="Benocci T."/>
            <person name="Peng M."/>
            <person name="Battaglia E."/>
            <person name="Haridas S."/>
            <person name="Andreopoulos W."/>
            <person name="Labutti K."/>
            <person name="Pangilinan J."/>
            <person name="Floch G.L."/>
            <person name="Makela M.R."/>
            <person name="Henrissat B."/>
            <person name="Grigoriev I.V."/>
            <person name="Crouch J.A."/>
            <person name="De Vries R.P."/>
            <person name="Sukno S.A."/>
            <person name="Thon M.R."/>
        </authorList>
    </citation>
    <scope>NUCLEOTIDE SEQUENCE</scope>
    <source>
        <strain evidence="2">CBS 125086</strain>
    </source>
</reference>
<feature type="signal peptide" evidence="1">
    <location>
        <begin position="1"/>
        <end position="18"/>
    </location>
</feature>
<accession>A0AAD8QAI8</accession>